<gene>
    <name evidence="2" type="ORF">SAMN05444004_103270</name>
</gene>
<dbReference type="RefSeq" id="WP_092643752.1">
    <property type="nucleotide sequence ID" value="NZ_FNPX01000003.1"/>
</dbReference>
<sequence length="132" mass="14757">MPVIRALALVFCATNVAAQETPVSPDVFLDLAENQTVTFMLDRTDLLVGEERFINRERSVWTRSDGSCAMGDITVRGAKLCFVYDDDPGTNHCWLPFEETGELFVRSTVNGQVQRIAGMEKRRLECLGEPLS</sequence>
<protein>
    <recommendedName>
        <fullName evidence="4">Protease inhibitor Inh</fullName>
    </recommendedName>
</protein>
<evidence type="ECO:0000256" key="1">
    <source>
        <dbReference type="SAM" id="SignalP"/>
    </source>
</evidence>
<evidence type="ECO:0000313" key="3">
    <source>
        <dbReference type="Proteomes" id="UP000198914"/>
    </source>
</evidence>
<evidence type="ECO:0000313" key="2">
    <source>
        <dbReference type="EMBL" id="SDY83793.1"/>
    </source>
</evidence>
<keyword evidence="3" id="KW-1185">Reference proteome</keyword>
<feature type="chain" id="PRO_5011679226" description="Protease inhibitor Inh" evidence="1">
    <location>
        <begin position="19"/>
        <end position="132"/>
    </location>
</feature>
<evidence type="ECO:0008006" key="4">
    <source>
        <dbReference type="Google" id="ProtNLM"/>
    </source>
</evidence>
<dbReference type="OrthoDB" id="7658757at2"/>
<dbReference type="Proteomes" id="UP000198914">
    <property type="component" value="Unassembled WGS sequence"/>
</dbReference>
<name>A0A1H3N4X9_9RHOB</name>
<dbReference type="STRING" id="1244108.SAMN05444004_103270"/>
<organism evidence="2 3">
    <name type="scientific">Jannaschia faecimaris</name>
    <dbReference type="NCBI Taxonomy" id="1244108"/>
    <lineage>
        <taxon>Bacteria</taxon>
        <taxon>Pseudomonadati</taxon>
        <taxon>Pseudomonadota</taxon>
        <taxon>Alphaproteobacteria</taxon>
        <taxon>Rhodobacterales</taxon>
        <taxon>Roseobacteraceae</taxon>
        <taxon>Jannaschia</taxon>
    </lineage>
</organism>
<feature type="signal peptide" evidence="1">
    <location>
        <begin position="1"/>
        <end position="18"/>
    </location>
</feature>
<keyword evidence="1" id="KW-0732">Signal</keyword>
<proteinExistence type="predicted"/>
<reference evidence="3" key="1">
    <citation type="submission" date="2016-10" db="EMBL/GenBank/DDBJ databases">
        <authorList>
            <person name="Varghese N."/>
            <person name="Submissions S."/>
        </authorList>
    </citation>
    <scope>NUCLEOTIDE SEQUENCE [LARGE SCALE GENOMIC DNA]</scope>
    <source>
        <strain evidence="3">DSM 100420</strain>
    </source>
</reference>
<dbReference type="AlphaFoldDB" id="A0A1H3N4X9"/>
<accession>A0A1H3N4X9</accession>
<dbReference type="EMBL" id="FNPX01000003">
    <property type="protein sequence ID" value="SDY83793.1"/>
    <property type="molecule type" value="Genomic_DNA"/>
</dbReference>